<dbReference type="Pfam" id="PF00664">
    <property type="entry name" value="ABC_membrane"/>
    <property type="match status" value="1"/>
</dbReference>
<dbReference type="SUPFAM" id="SSF52540">
    <property type="entry name" value="P-loop containing nucleoside triphosphate hydrolases"/>
    <property type="match status" value="1"/>
</dbReference>
<feature type="transmembrane region" description="Helical" evidence="9">
    <location>
        <begin position="51"/>
        <end position="75"/>
    </location>
</feature>
<name>A0AAI8R925_ENTMU</name>
<dbReference type="PANTHER" id="PTHR43394:SF1">
    <property type="entry name" value="ATP-BINDING CASSETTE SUB-FAMILY B MEMBER 10, MITOCHONDRIAL"/>
    <property type="match status" value="1"/>
</dbReference>
<protein>
    <submittedName>
        <fullName evidence="12">ABC transporter ATP-binding protein</fullName>
    </submittedName>
</protein>
<dbReference type="SUPFAM" id="SSF90123">
    <property type="entry name" value="ABC transporter transmembrane region"/>
    <property type="match status" value="1"/>
</dbReference>
<evidence type="ECO:0000256" key="6">
    <source>
        <dbReference type="ARBA" id="ARBA00022840"/>
    </source>
</evidence>
<feature type="transmembrane region" description="Helical" evidence="9">
    <location>
        <begin position="12"/>
        <end position="31"/>
    </location>
</feature>
<feature type="domain" description="ABC transporter" evidence="10">
    <location>
        <begin position="329"/>
        <end position="564"/>
    </location>
</feature>
<dbReference type="InterPro" id="IPR003593">
    <property type="entry name" value="AAA+_ATPase"/>
</dbReference>
<feature type="transmembrane region" description="Helical" evidence="9">
    <location>
        <begin position="277"/>
        <end position="296"/>
    </location>
</feature>
<sequence>MKLILKHAKNYRLAVFVSLLSVALMVTATLWQPKLLQQVLEAIITEDSDEMRTIGISLISLALLGLAAGVTNTIFSAKVAQGVSADIREEAFRKIQTFSFGNIEQFSAGNLVVRLTNDITQIQNLVMISLQSLFRIPFLFIGAFILAMATMPQLWWIIVLLIVTVFLITALSFTRMGKHFMIIQKLIDKVNSIAKENLMGIRVVKSFVQEENQLNEFSKVSEDLTKHNIIVGTLFSVMIPSFMLAANLAVVGAIFFVSDLAKDDPTLIGGIASFMNYLMQIMMAIIIGGMMMMMTSRAAVSLKRIKEILDTEPDLTYLDVPEQELTGSVRFENVSFRYPGDDADTLKNITFSIEPGEMVGIVGATGAGKSTLAQLIPRLFDPTEGKVEVGGVDLRQVNEHSLRKTVSFVLQKAILFSGTIAQNLRQGNKNATEKDMENASSIAQAKEFIEKLADRYEAPVEERSSNFSGGQKQRLSITRGVIGQPKILILDDSTSALDARSEKLVREALDRELKDTTTIVIAQKIASVVKADRILVLDEGKLVGEGTHEELVANNQVYQVIFETQKGTEE</sequence>
<dbReference type="InterPro" id="IPR011527">
    <property type="entry name" value="ABC1_TM_dom"/>
</dbReference>
<keyword evidence="5" id="KW-0547">Nucleotide-binding</keyword>
<dbReference type="Pfam" id="PF00005">
    <property type="entry name" value="ABC_tran"/>
    <property type="match status" value="1"/>
</dbReference>
<dbReference type="Proteomes" id="UP000509460">
    <property type="component" value="Chromosome"/>
</dbReference>
<dbReference type="RefSeq" id="WP_137072939.1">
    <property type="nucleotide sequence ID" value="NZ_AP019810.1"/>
</dbReference>
<dbReference type="Gene3D" id="3.40.50.300">
    <property type="entry name" value="P-loop containing nucleotide triphosphate hydrolases"/>
    <property type="match status" value="1"/>
</dbReference>
<evidence type="ECO:0000256" key="9">
    <source>
        <dbReference type="SAM" id="Phobius"/>
    </source>
</evidence>
<reference evidence="12 13" key="1">
    <citation type="submission" date="2019-07" db="EMBL/GenBank/DDBJ databases">
        <title>antibiotic susceptibility of plant-derived lactic acid bacteria.</title>
        <authorList>
            <person name="Sugiyama M."/>
            <person name="Noda M."/>
        </authorList>
    </citation>
    <scope>NUCLEOTIDE SEQUENCE [LARGE SCALE GENOMIC DNA]</scope>
    <source>
        <strain evidence="12 13">15-1A</strain>
    </source>
</reference>
<evidence type="ECO:0000313" key="13">
    <source>
        <dbReference type="Proteomes" id="UP000509460"/>
    </source>
</evidence>
<evidence type="ECO:0000256" key="8">
    <source>
        <dbReference type="ARBA" id="ARBA00023136"/>
    </source>
</evidence>
<dbReference type="PROSITE" id="PS50893">
    <property type="entry name" value="ABC_TRANSPORTER_2"/>
    <property type="match status" value="1"/>
</dbReference>
<dbReference type="GO" id="GO:0090374">
    <property type="term" value="P:oligopeptide export from mitochondrion"/>
    <property type="evidence" value="ECO:0007669"/>
    <property type="project" value="TreeGrafter"/>
</dbReference>
<dbReference type="Gene3D" id="1.20.1560.10">
    <property type="entry name" value="ABC transporter type 1, transmembrane domain"/>
    <property type="match status" value="1"/>
</dbReference>
<keyword evidence="3" id="KW-1003">Cell membrane</keyword>
<evidence type="ECO:0000256" key="1">
    <source>
        <dbReference type="ARBA" id="ARBA00004651"/>
    </source>
</evidence>
<evidence type="ECO:0000313" key="12">
    <source>
        <dbReference type="EMBL" id="BBM14521.1"/>
    </source>
</evidence>
<organism evidence="12 13">
    <name type="scientific">Enterococcus mundtii</name>
    <dbReference type="NCBI Taxonomy" id="53346"/>
    <lineage>
        <taxon>Bacteria</taxon>
        <taxon>Bacillati</taxon>
        <taxon>Bacillota</taxon>
        <taxon>Bacilli</taxon>
        <taxon>Lactobacillales</taxon>
        <taxon>Enterococcaceae</taxon>
        <taxon>Enterococcus</taxon>
    </lineage>
</organism>
<dbReference type="PROSITE" id="PS50929">
    <property type="entry name" value="ABC_TM1F"/>
    <property type="match status" value="1"/>
</dbReference>
<feature type="transmembrane region" description="Helical" evidence="9">
    <location>
        <begin position="125"/>
        <end position="148"/>
    </location>
</feature>
<dbReference type="CDD" id="cd18548">
    <property type="entry name" value="ABC_6TM_Tm287_like"/>
    <property type="match status" value="1"/>
</dbReference>
<keyword evidence="7 9" id="KW-1133">Transmembrane helix</keyword>
<dbReference type="FunFam" id="3.40.50.300:FF:000221">
    <property type="entry name" value="Multidrug ABC transporter ATP-binding protein"/>
    <property type="match status" value="1"/>
</dbReference>
<keyword evidence="2" id="KW-0813">Transport</keyword>
<feature type="transmembrane region" description="Helical" evidence="9">
    <location>
        <begin position="154"/>
        <end position="173"/>
    </location>
</feature>
<evidence type="ECO:0000256" key="3">
    <source>
        <dbReference type="ARBA" id="ARBA00022475"/>
    </source>
</evidence>
<dbReference type="EMBL" id="AP019810">
    <property type="protein sequence ID" value="BBM14521.1"/>
    <property type="molecule type" value="Genomic_DNA"/>
</dbReference>
<keyword evidence="6 12" id="KW-0067">ATP-binding</keyword>
<evidence type="ECO:0000256" key="5">
    <source>
        <dbReference type="ARBA" id="ARBA00022741"/>
    </source>
</evidence>
<dbReference type="PANTHER" id="PTHR43394">
    <property type="entry name" value="ATP-DEPENDENT PERMEASE MDL1, MITOCHONDRIAL"/>
    <property type="match status" value="1"/>
</dbReference>
<gene>
    <name evidence="12" type="ORF">EM151A_1288</name>
</gene>
<keyword evidence="4 9" id="KW-0812">Transmembrane</keyword>
<evidence type="ECO:0000256" key="7">
    <source>
        <dbReference type="ARBA" id="ARBA00022989"/>
    </source>
</evidence>
<evidence type="ECO:0000259" key="10">
    <source>
        <dbReference type="PROSITE" id="PS50893"/>
    </source>
</evidence>
<comment type="subcellular location">
    <subcellularLocation>
        <location evidence="1">Cell membrane</location>
        <topology evidence="1">Multi-pass membrane protein</topology>
    </subcellularLocation>
</comment>
<dbReference type="GO" id="GO:0015421">
    <property type="term" value="F:ABC-type oligopeptide transporter activity"/>
    <property type="evidence" value="ECO:0007669"/>
    <property type="project" value="TreeGrafter"/>
</dbReference>
<dbReference type="InterPro" id="IPR036640">
    <property type="entry name" value="ABC1_TM_sf"/>
</dbReference>
<proteinExistence type="predicted"/>
<dbReference type="GO" id="GO:0005524">
    <property type="term" value="F:ATP binding"/>
    <property type="evidence" value="ECO:0007669"/>
    <property type="project" value="UniProtKB-KW"/>
</dbReference>
<dbReference type="GO" id="GO:0005886">
    <property type="term" value="C:plasma membrane"/>
    <property type="evidence" value="ECO:0007669"/>
    <property type="project" value="UniProtKB-SubCell"/>
</dbReference>
<dbReference type="InterPro" id="IPR039421">
    <property type="entry name" value="Type_1_exporter"/>
</dbReference>
<feature type="transmembrane region" description="Helical" evidence="9">
    <location>
        <begin position="229"/>
        <end position="257"/>
    </location>
</feature>
<evidence type="ECO:0000259" key="11">
    <source>
        <dbReference type="PROSITE" id="PS50929"/>
    </source>
</evidence>
<dbReference type="InterPro" id="IPR027417">
    <property type="entry name" value="P-loop_NTPase"/>
</dbReference>
<evidence type="ECO:0000256" key="4">
    <source>
        <dbReference type="ARBA" id="ARBA00022692"/>
    </source>
</evidence>
<evidence type="ECO:0000256" key="2">
    <source>
        <dbReference type="ARBA" id="ARBA00022448"/>
    </source>
</evidence>
<feature type="domain" description="ABC transmembrane type-1" evidence="11">
    <location>
        <begin position="16"/>
        <end position="297"/>
    </location>
</feature>
<dbReference type="AlphaFoldDB" id="A0AAI8R925"/>
<dbReference type="GO" id="GO:0016887">
    <property type="term" value="F:ATP hydrolysis activity"/>
    <property type="evidence" value="ECO:0007669"/>
    <property type="project" value="InterPro"/>
</dbReference>
<dbReference type="InterPro" id="IPR003439">
    <property type="entry name" value="ABC_transporter-like_ATP-bd"/>
</dbReference>
<accession>A0AAI8R925</accession>
<dbReference type="SMART" id="SM00382">
    <property type="entry name" value="AAA"/>
    <property type="match status" value="1"/>
</dbReference>
<keyword evidence="8 9" id="KW-0472">Membrane</keyword>